<dbReference type="PROSITE" id="PS00893">
    <property type="entry name" value="NUDIX_BOX"/>
    <property type="match status" value="1"/>
</dbReference>
<protein>
    <submittedName>
        <fullName evidence="5">NUDIX domain-containing protein</fullName>
    </submittedName>
</protein>
<keyword evidence="6" id="KW-1185">Reference proteome</keyword>
<evidence type="ECO:0000256" key="3">
    <source>
        <dbReference type="RuleBase" id="RU003476"/>
    </source>
</evidence>
<evidence type="ECO:0000259" key="4">
    <source>
        <dbReference type="Pfam" id="PF00293"/>
    </source>
</evidence>
<feature type="domain" description="Nudix hydrolase" evidence="4">
    <location>
        <begin position="14"/>
        <end position="64"/>
    </location>
</feature>
<dbReference type="Pfam" id="PF00293">
    <property type="entry name" value="NUDIX"/>
    <property type="match status" value="1"/>
</dbReference>
<reference evidence="5 6" key="1">
    <citation type="submission" date="2019-09" db="EMBL/GenBank/DDBJ databases">
        <title>Isolation and complete genome sequencing of Methylocystis species.</title>
        <authorList>
            <person name="Rumah B.L."/>
            <person name="Stead C.E."/>
            <person name="Stevens B.C."/>
            <person name="Minton N.P."/>
            <person name="Grosse-Honebrink A."/>
            <person name="Zhang Y."/>
        </authorList>
    </citation>
    <scope>NUCLEOTIDE SEQUENCE [LARGE SCALE GENOMIC DNA]</scope>
    <source>
        <strain evidence="5 6">BRCS2</strain>
    </source>
</reference>
<dbReference type="SUPFAM" id="SSF55811">
    <property type="entry name" value="Nudix"/>
    <property type="match status" value="1"/>
</dbReference>
<dbReference type="Gene3D" id="3.90.79.10">
    <property type="entry name" value="Nucleoside Triphosphate Pyrophosphohydrolase"/>
    <property type="match status" value="1"/>
</dbReference>
<comment type="similarity">
    <text evidence="3">Belongs to the Nudix hydrolase family.</text>
</comment>
<organism evidence="5 6">
    <name type="scientific">Methylocystis parvus</name>
    <dbReference type="NCBI Taxonomy" id="134"/>
    <lineage>
        <taxon>Bacteria</taxon>
        <taxon>Pseudomonadati</taxon>
        <taxon>Pseudomonadota</taxon>
        <taxon>Alphaproteobacteria</taxon>
        <taxon>Hyphomicrobiales</taxon>
        <taxon>Methylocystaceae</taxon>
        <taxon>Methylocystis</taxon>
    </lineage>
</organism>
<dbReference type="InterPro" id="IPR020084">
    <property type="entry name" value="NUDIX_hydrolase_CS"/>
</dbReference>
<evidence type="ECO:0000256" key="1">
    <source>
        <dbReference type="ARBA" id="ARBA00001946"/>
    </source>
</evidence>
<dbReference type="PANTHER" id="PTHR43046">
    <property type="entry name" value="GDP-MANNOSE MANNOSYL HYDROLASE"/>
    <property type="match status" value="1"/>
</dbReference>
<evidence type="ECO:0000313" key="5">
    <source>
        <dbReference type="EMBL" id="QGM99614.1"/>
    </source>
</evidence>
<dbReference type="PRINTS" id="PR00502">
    <property type="entry name" value="NUDIXFAMILY"/>
</dbReference>
<gene>
    <name evidence="5" type="ORF">F7D14_08040</name>
</gene>
<name>A0A6B8M6D9_9HYPH</name>
<comment type="cofactor">
    <cofactor evidence="1">
        <name>Mg(2+)</name>
        <dbReference type="ChEBI" id="CHEBI:18420"/>
    </cofactor>
</comment>
<keyword evidence="2 3" id="KW-0378">Hydrolase</keyword>
<dbReference type="InterPro" id="IPR015797">
    <property type="entry name" value="NUDIX_hydrolase-like_dom_sf"/>
</dbReference>
<dbReference type="GO" id="GO:0016787">
    <property type="term" value="F:hydrolase activity"/>
    <property type="evidence" value="ECO:0007669"/>
    <property type="project" value="UniProtKB-KW"/>
</dbReference>
<proteinExistence type="inferred from homology"/>
<dbReference type="KEGG" id="mpar:F7D14_08040"/>
<accession>A0A6B8M6D9</accession>
<dbReference type="PANTHER" id="PTHR43046:SF14">
    <property type="entry name" value="MUTT_NUDIX FAMILY PROTEIN"/>
    <property type="match status" value="1"/>
</dbReference>
<dbReference type="InterPro" id="IPR020476">
    <property type="entry name" value="Nudix_hydrolase"/>
</dbReference>
<dbReference type="AlphaFoldDB" id="A0A6B8M6D9"/>
<dbReference type="Proteomes" id="UP000422569">
    <property type="component" value="Chromosome"/>
</dbReference>
<evidence type="ECO:0000313" key="6">
    <source>
        <dbReference type="Proteomes" id="UP000422569"/>
    </source>
</evidence>
<dbReference type="RefSeq" id="WP_081495689.1">
    <property type="nucleotide sequence ID" value="NZ_CP044331.1"/>
</dbReference>
<sequence length="78" mass="8551">MVVLDDGPSRFQFRAAALIWSEGRILVHRAVTDPFWSLPGGRVEFHESAAEALSREIIEELGSASTIGSLRVLIENAT</sequence>
<dbReference type="InterPro" id="IPR000086">
    <property type="entry name" value="NUDIX_hydrolase_dom"/>
</dbReference>
<dbReference type="EMBL" id="CP044331">
    <property type="protein sequence ID" value="QGM99614.1"/>
    <property type="molecule type" value="Genomic_DNA"/>
</dbReference>
<evidence type="ECO:0000256" key="2">
    <source>
        <dbReference type="ARBA" id="ARBA00022801"/>
    </source>
</evidence>